<name>A0ABS7KEQ0_9BACL</name>
<reference evidence="1 2" key="1">
    <citation type="submission" date="2020-08" db="EMBL/GenBank/DDBJ databases">
        <title>Fungal Genomes of the International Space Station.</title>
        <authorList>
            <person name="Seuylemezian A."/>
            <person name="Singh N.K."/>
            <person name="Wood J."/>
            <person name="Venkateswaran K."/>
        </authorList>
    </citation>
    <scope>NUCLEOTIDE SEQUENCE [LARGE SCALE GENOMIC DNA]</scope>
    <source>
        <strain evidence="1 2">S/N-304-OC-R4</strain>
    </source>
</reference>
<organism evidence="1 2">
    <name type="scientific">Paenibacillus cucumis</name>
    <name type="common">ex Kampfer et al. 2016</name>
    <dbReference type="NCBI Taxonomy" id="1776858"/>
    <lineage>
        <taxon>Bacteria</taxon>
        <taxon>Bacillati</taxon>
        <taxon>Bacillota</taxon>
        <taxon>Bacilli</taxon>
        <taxon>Bacillales</taxon>
        <taxon>Paenibacillaceae</taxon>
        <taxon>Paenibacillus</taxon>
    </lineage>
</organism>
<protein>
    <submittedName>
        <fullName evidence="1">Uncharacterized protein</fullName>
    </submittedName>
</protein>
<evidence type="ECO:0000313" key="2">
    <source>
        <dbReference type="Proteomes" id="UP000706031"/>
    </source>
</evidence>
<dbReference type="EMBL" id="JACLIC010000007">
    <property type="protein sequence ID" value="MBY0202421.1"/>
    <property type="molecule type" value="Genomic_DNA"/>
</dbReference>
<dbReference type="RefSeq" id="WP_221787113.1">
    <property type="nucleotide sequence ID" value="NZ_JACLIC010000007.1"/>
</dbReference>
<keyword evidence="2" id="KW-1185">Reference proteome</keyword>
<accession>A0ABS7KEQ0</accession>
<sequence length="265" mass="29594">MVNHMTTLGFRVNSPEDFENIAEYALSTGTRIKAKHGQYAFALAGEGIEIWLQIDKKNQVIGLNPHFSGSSRMNIGLTAELKPDENNKLDGSFHAWAEPDDSMESGSYPFVFDVPNRGVYGQILTPQSIHVQLSAFAHEVTIYKDEEEFNLSQDSELKFAVESFIPSGLFDSEGTPSATAIFTGRIVETAEIVNEQSKLRFTWALVRTLGGEIDVVIDQELVNKEMIVGGIISGSFWLSAKFQDEPVIKKKSNVIERIFRKNNEK</sequence>
<dbReference type="Proteomes" id="UP000706031">
    <property type="component" value="Unassembled WGS sequence"/>
</dbReference>
<comment type="caution">
    <text evidence="1">The sequence shown here is derived from an EMBL/GenBank/DDBJ whole genome shotgun (WGS) entry which is preliminary data.</text>
</comment>
<gene>
    <name evidence="1" type="ORF">H7T88_04115</name>
</gene>
<proteinExistence type="predicted"/>
<evidence type="ECO:0000313" key="1">
    <source>
        <dbReference type="EMBL" id="MBY0202421.1"/>
    </source>
</evidence>